<dbReference type="InterPro" id="IPR017927">
    <property type="entry name" value="FAD-bd_FR_type"/>
</dbReference>
<dbReference type="GO" id="GO:0051537">
    <property type="term" value="F:2 iron, 2 sulfur cluster binding"/>
    <property type="evidence" value="ECO:0007669"/>
    <property type="project" value="UniProtKB-KW"/>
</dbReference>
<dbReference type="PROSITE" id="PS51340">
    <property type="entry name" value="MOSC"/>
    <property type="match status" value="1"/>
</dbReference>
<keyword evidence="1" id="KW-0408">Iron</keyword>
<dbReference type="InterPro" id="IPR006058">
    <property type="entry name" value="2Fe2S_fd_BS"/>
</dbReference>
<evidence type="ECO:0000256" key="1">
    <source>
        <dbReference type="ARBA" id="ARBA00022714"/>
    </source>
</evidence>
<dbReference type="RefSeq" id="XP_007834056.1">
    <property type="nucleotide sequence ID" value="XM_007835865.1"/>
</dbReference>
<name>W3XA66_PESFW</name>
<dbReference type="GO" id="GO:0030151">
    <property type="term" value="F:molybdenum ion binding"/>
    <property type="evidence" value="ECO:0007669"/>
    <property type="project" value="InterPro"/>
</dbReference>
<dbReference type="PRINTS" id="PR00409">
    <property type="entry name" value="PHDIOXRDTASE"/>
</dbReference>
<dbReference type="SUPFAM" id="SSF52343">
    <property type="entry name" value="Ferredoxin reductase-like, C-terminal NADP-linked domain"/>
    <property type="match status" value="1"/>
</dbReference>
<dbReference type="Pfam" id="PF03473">
    <property type="entry name" value="MOSC"/>
    <property type="match status" value="1"/>
</dbReference>
<dbReference type="Pfam" id="PF00175">
    <property type="entry name" value="NAD_binding_1"/>
    <property type="match status" value="1"/>
</dbReference>
<sequence length="571" mass="62812">MAPAADIDLDAPFKEDIILEVRSGRMKTMPGLTIQSGIDKTKCEGVVTVNHLGIDGDEHDPTFHGGRDKAVHGYCSSHYPQWQTEYPEASSRFVPGGFGENLVTAHMNERNVCIGDVISVGDPETGLLLQVSLPRQPCFKLNHRFRLKNFAPQTYTLSRTGWYYRVLRPGPLEAGMPIALHERRHPKWTIERLQEYLHRNQDDAEMNEELSRIEEMGDEARGAFVKRVAKAKAAATRKERAATEAAEEWKNYKIIEKKRQTDRIASFILEAEKPDPDATSTLLGAHARLKLPSGLVRSYSVVSGTANRFELGIALEEPSRGGSAYMHQVAAEGTILPISSQLTSGVPISSASSTHTFIAGGIGITAFLSMVSMFKKVHLNTTLHYAVRSDSDIPFRDTLDSLSQPAPNKDGKIEDSSVRVVLYHKDRGERMDLDKIFGELGWNGHAYVCGPSRLMDAALVASKKAGLTEDDVHFEAFGADTTGDPFEVEVLNRDSKMLKVDAEETLLEVLRREFGTAQVASSCEVGNCGTCKVALKKGRVEHRGSALPEGEKDDALLSCVSRGLGKISIHI</sequence>
<feature type="domain" description="FAD-binding FR-type" evidence="5">
    <location>
        <begin position="247"/>
        <end position="354"/>
    </location>
</feature>
<dbReference type="PROSITE" id="PS00197">
    <property type="entry name" value="2FE2S_FER_1"/>
    <property type="match status" value="1"/>
</dbReference>
<dbReference type="CDD" id="cd00207">
    <property type="entry name" value="fer2"/>
    <property type="match status" value="1"/>
</dbReference>
<dbReference type="GeneID" id="19272297"/>
<dbReference type="EMBL" id="KI912112">
    <property type="protein sequence ID" value="ETS82282.1"/>
    <property type="molecule type" value="Genomic_DNA"/>
</dbReference>
<protein>
    <recommendedName>
        <fullName evidence="8">MOSC domain-containing protein</fullName>
    </recommendedName>
</protein>
<dbReference type="SUPFAM" id="SSF54292">
    <property type="entry name" value="2Fe-2S ferredoxin-like"/>
    <property type="match status" value="1"/>
</dbReference>
<evidence type="ECO:0000256" key="2">
    <source>
        <dbReference type="ARBA" id="ARBA00023014"/>
    </source>
</evidence>
<dbReference type="KEGG" id="pfy:PFICI_07284"/>
<dbReference type="InterPro" id="IPR039261">
    <property type="entry name" value="FNR_nucleotide-bd"/>
</dbReference>
<dbReference type="Gene3D" id="3.40.50.80">
    <property type="entry name" value="Nucleotide-binding domain of ferredoxin-NADP reductase (FNR) module"/>
    <property type="match status" value="1"/>
</dbReference>
<feature type="domain" description="2Fe-2S ferredoxin-type" evidence="3">
    <location>
        <begin position="486"/>
        <end position="571"/>
    </location>
</feature>
<organism evidence="6 7">
    <name type="scientific">Pestalotiopsis fici (strain W106-1 / CGMCC3.15140)</name>
    <dbReference type="NCBI Taxonomy" id="1229662"/>
    <lineage>
        <taxon>Eukaryota</taxon>
        <taxon>Fungi</taxon>
        <taxon>Dikarya</taxon>
        <taxon>Ascomycota</taxon>
        <taxon>Pezizomycotina</taxon>
        <taxon>Sordariomycetes</taxon>
        <taxon>Xylariomycetidae</taxon>
        <taxon>Amphisphaeriales</taxon>
        <taxon>Sporocadaceae</taxon>
        <taxon>Pestalotiopsis</taxon>
    </lineage>
</organism>
<dbReference type="InterPro" id="IPR036010">
    <property type="entry name" value="2Fe-2S_ferredoxin-like_sf"/>
</dbReference>
<evidence type="ECO:0000259" key="3">
    <source>
        <dbReference type="PROSITE" id="PS51085"/>
    </source>
</evidence>
<feature type="domain" description="MOSC" evidence="4">
    <location>
        <begin position="41"/>
        <end position="181"/>
    </location>
</feature>
<dbReference type="OrthoDB" id="5390at2759"/>
<dbReference type="eggNOG" id="ENOG502SEJJ">
    <property type="taxonomic scope" value="Eukaryota"/>
</dbReference>
<dbReference type="AlphaFoldDB" id="W3XA66"/>
<dbReference type="PANTHER" id="PTHR30212:SF2">
    <property type="entry name" value="PROTEIN YIIM"/>
    <property type="match status" value="1"/>
</dbReference>
<dbReference type="Gene3D" id="2.40.30.10">
    <property type="entry name" value="Translation factors"/>
    <property type="match status" value="1"/>
</dbReference>
<evidence type="ECO:0000313" key="7">
    <source>
        <dbReference type="Proteomes" id="UP000030651"/>
    </source>
</evidence>
<evidence type="ECO:0000313" key="6">
    <source>
        <dbReference type="EMBL" id="ETS82282.1"/>
    </source>
</evidence>
<dbReference type="Gene3D" id="3.10.20.30">
    <property type="match status" value="1"/>
</dbReference>
<keyword evidence="2" id="KW-0411">Iron-sulfur</keyword>
<keyword evidence="7" id="KW-1185">Reference proteome</keyword>
<dbReference type="CDD" id="cd06185">
    <property type="entry name" value="PDR_like"/>
    <property type="match status" value="1"/>
</dbReference>
<dbReference type="SUPFAM" id="SSF63380">
    <property type="entry name" value="Riboflavin synthase domain-like"/>
    <property type="match status" value="1"/>
</dbReference>
<dbReference type="PROSITE" id="PS51384">
    <property type="entry name" value="FAD_FR"/>
    <property type="match status" value="1"/>
</dbReference>
<dbReference type="Proteomes" id="UP000030651">
    <property type="component" value="Unassembled WGS sequence"/>
</dbReference>
<dbReference type="InParanoid" id="W3XA66"/>
<proteinExistence type="predicted"/>
<gene>
    <name evidence="6" type="ORF">PFICI_07284</name>
</gene>
<dbReference type="InterPro" id="IPR001041">
    <property type="entry name" value="2Fe-2S_ferredoxin-type"/>
</dbReference>
<keyword evidence="1" id="KW-0001">2Fe-2S</keyword>
<dbReference type="GO" id="GO:0030170">
    <property type="term" value="F:pyridoxal phosphate binding"/>
    <property type="evidence" value="ECO:0007669"/>
    <property type="project" value="InterPro"/>
</dbReference>
<dbReference type="InterPro" id="IPR052353">
    <property type="entry name" value="Benzoxazolinone_Detox_Enz"/>
</dbReference>
<evidence type="ECO:0008006" key="8">
    <source>
        <dbReference type="Google" id="ProtNLM"/>
    </source>
</evidence>
<dbReference type="HOGENOM" id="CLU_003827_17_2_1"/>
<dbReference type="SUPFAM" id="SSF50800">
    <property type="entry name" value="PK beta-barrel domain-like"/>
    <property type="match status" value="1"/>
</dbReference>
<evidence type="ECO:0000259" key="4">
    <source>
        <dbReference type="PROSITE" id="PS51340"/>
    </source>
</evidence>
<dbReference type="GO" id="GO:0016491">
    <property type="term" value="F:oxidoreductase activity"/>
    <property type="evidence" value="ECO:0007669"/>
    <property type="project" value="InterPro"/>
</dbReference>
<dbReference type="OMA" id="QPRVTCY"/>
<accession>W3XA66</accession>
<dbReference type="InterPro" id="IPR005163">
    <property type="entry name" value="Tri_helical_YiiM-like"/>
</dbReference>
<dbReference type="STRING" id="1229662.W3XA66"/>
<dbReference type="InterPro" id="IPR017938">
    <property type="entry name" value="Riboflavin_synthase-like_b-brl"/>
</dbReference>
<dbReference type="InterPro" id="IPR012675">
    <property type="entry name" value="Beta-grasp_dom_sf"/>
</dbReference>
<dbReference type="InterPro" id="IPR001433">
    <property type="entry name" value="OxRdtase_FAD/NAD-bd"/>
</dbReference>
<dbReference type="InterPro" id="IPR011037">
    <property type="entry name" value="Pyrv_Knase-like_insert_dom_sf"/>
</dbReference>
<keyword evidence="1" id="KW-0479">Metal-binding</keyword>
<evidence type="ECO:0000259" key="5">
    <source>
        <dbReference type="PROSITE" id="PS51384"/>
    </source>
</evidence>
<dbReference type="Pfam" id="PF00111">
    <property type="entry name" value="Fer2"/>
    <property type="match status" value="1"/>
</dbReference>
<dbReference type="Gene3D" id="2.40.33.20">
    <property type="entry name" value="PK beta-barrel domain-like"/>
    <property type="match status" value="1"/>
</dbReference>
<dbReference type="PANTHER" id="PTHR30212">
    <property type="entry name" value="PROTEIN YIIM"/>
    <property type="match status" value="1"/>
</dbReference>
<reference evidence="7" key="1">
    <citation type="journal article" date="2015" name="BMC Genomics">
        <title>Genomic and transcriptomic analysis of the endophytic fungus Pestalotiopsis fici reveals its lifestyle and high potential for synthesis of natural products.</title>
        <authorList>
            <person name="Wang X."/>
            <person name="Zhang X."/>
            <person name="Liu L."/>
            <person name="Xiang M."/>
            <person name="Wang W."/>
            <person name="Sun X."/>
            <person name="Che Y."/>
            <person name="Guo L."/>
            <person name="Liu G."/>
            <person name="Guo L."/>
            <person name="Wang C."/>
            <person name="Yin W.B."/>
            <person name="Stadler M."/>
            <person name="Zhang X."/>
            <person name="Liu X."/>
        </authorList>
    </citation>
    <scope>NUCLEOTIDE SEQUENCE [LARGE SCALE GENOMIC DNA]</scope>
    <source>
        <strain evidence="7">W106-1 / CGMCC3.15140</strain>
    </source>
</reference>
<dbReference type="Pfam" id="PF03475">
    <property type="entry name" value="YiiM_3-alpha"/>
    <property type="match status" value="1"/>
</dbReference>
<dbReference type="PROSITE" id="PS51085">
    <property type="entry name" value="2FE2S_FER_2"/>
    <property type="match status" value="1"/>
</dbReference>
<dbReference type="InterPro" id="IPR005302">
    <property type="entry name" value="MoCF_Sase_C"/>
</dbReference>